<organism evidence="5 6">
    <name type="scientific">Rotaria socialis</name>
    <dbReference type="NCBI Taxonomy" id="392032"/>
    <lineage>
        <taxon>Eukaryota</taxon>
        <taxon>Metazoa</taxon>
        <taxon>Spiralia</taxon>
        <taxon>Gnathifera</taxon>
        <taxon>Rotifera</taxon>
        <taxon>Eurotatoria</taxon>
        <taxon>Bdelloidea</taxon>
        <taxon>Philodinida</taxon>
        <taxon>Philodinidae</taxon>
        <taxon>Rotaria</taxon>
    </lineage>
</organism>
<dbReference type="InterPro" id="IPR042087">
    <property type="entry name" value="DNA_pol_B_thumb"/>
</dbReference>
<dbReference type="EC" id="2.7.7.7" evidence="1"/>
<feature type="non-terminal residue" evidence="5">
    <location>
        <position position="57"/>
    </location>
</feature>
<dbReference type="AlphaFoldDB" id="A0A822GGK6"/>
<dbReference type="PANTHER" id="PTHR45861">
    <property type="entry name" value="DNA POLYMERASE ALPHA CATALYTIC SUBUNIT"/>
    <property type="match status" value="1"/>
</dbReference>
<comment type="caution">
    <text evidence="5">The sequence shown here is derived from an EMBL/GenBank/DDBJ whole genome shotgun (WGS) entry which is preliminary data.</text>
</comment>
<evidence type="ECO:0000256" key="3">
    <source>
        <dbReference type="ARBA" id="ARBA00022695"/>
    </source>
</evidence>
<dbReference type="GO" id="GO:0006273">
    <property type="term" value="P:lagging strand elongation"/>
    <property type="evidence" value="ECO:0007669"/>
    <property type="project" value="TreeGrafter"/>
</dbReference>
<evidence type="ECO:0000313" key="6">
    <source>
        <dbReference type="Proteomes" id="UP000663848"/>
    </source>
</evidence>
<protein>
    <recommendedName>
        <fullName evidence="1">DNA-directed DNA polymerase</fullName>
        <ecNumber evidence="1">2.7.7.7</ecNumber>
    </recommendedName>
</protein>
<feature type="non-terminal residue" evidence="5">
    <location>
        <position position="1"/>
    </location>
</feature>
<evidence type="ECO:0000256" key="4">
    <source>
        <dbReference type="ARBA" id="ARBA00022932"/>
    </source>
</evidence>
<dbReference type="GO" id="GO:0006272">
    <property type="term" value="P:leading strand elongation"/>
    <property type="evidence" value="ECO:0007669"/>
    <property type="project" value="TreeGrafter"/>
</dbReference>
<dbReference type="Proteomes" id="UP000663848">
    <property type="component" value="Unassembled WGS sequence"/>
</dbReference>
<keyword evidence="4" id="KW-0239">DNA-directed DNA polymerase</keyword>
<dbReference type="GO" id="GO:1902975">
    <property type="term" value="P:mitotic DNA replication initiation"/>
    <property type="evidence" value="ECO:0007669"/>
    <property type="project" value="TreeGrafter"/>
</dbReference>
<proteinExistence type="predicted"/>
<reference evidence="5" key="1">
    <citation type="submission" date="2021-02" db="EMBL/GenBank/DDBJ databases">
        <authorList>
            <person name="Nowell W R."/>
        </authorList>
    </citation>
    <scope>NUCLEOTIDE SEQUENCE</scope>
</reference>
<name>A0A822GGK6_9BILA</name>
<dbReference type="PANTHER" id="PTHR45861:SF1">
    <property type="entry name" value="DNA POLYMERASE ALPHA CATALYTIC SUBUNIT"/>
    <property type="match status" value="1"/>
</dbReference>
<gene>
    <name evidence="5" type="ORF">QYT958_LOCUS48534</name>
</gene>
<evidence type="ECO:0000256" key="1">
    <source>
        <dbReference type="ARBA" id="ARBA00012417"/>
    </source>
</evidence>
<dbReference type="Gene3D" id="1.10.132.60">
    <property type="entry name" value="DNA polymerase family B, C-terminal domain"/>
    <property type="match status" value="1"/>
</dbReference>
<dbReference type="EMBL" id="CAJOBR010099372">
    <property type="protein sequence ID" value="CAF5151006.1"/>
    <property type="molecule type" value="Genomic_DNA"/>
</dbReference>
<sequence length="57" mass="6378">DGTQNSAMQRGYLREEISSSSSSSLIVDINYYLHQQVLPVISRLLEPFDGTDQAYLA</sequence>
<evidence type="ECO:0000313" key="5">
    <source>
        <dbReference type="EMBL" id="CAF5151006.1"/>
    </source>
</evidence>
<keyword evidence="3" id="KW-0548">Nucleotidyltransferase</keyword>
<evidence type="ECO:0000256" key="2">
    <source>
        <dbReference type="ARBA" id="ARBA00022679"/>
    </source>
</evidence>
<dbReference type="GO" id="GO:0003887">
    <property type="term" value="F:DNA-directed DNA polymerase activity"/>
    <property type="evidence" value="ECO:0007669"/>
    <property type="project" value="UniProtKB-KW"/>
</dbReference>
<dbReference type="GO" id="GO:0003697">
    <property type="term" value="F:single-stranded DNA binding"/>
    <property type="evidence" value="ECO:0007669"/>
    <property type="project" value="TreeGrafter"/>
</dbReference>
<dbReference type="GO" id="GO:0005658">
    <property type="term" value="C:alpha DNA polymerase:primase complex"/>
    <property type="evidence" value="ECO:0007669"/>
    <property type="project" value="TreeGrafter"/>
</dbReference>
<dbReference type="GO" id="GO:0003688">
    <property type="term" value="F:DNA replication origin binding"/>
    <property type="evidence" value="ECO:0007669"/>
    <property type="project" value="TreeGrafter"/>
</dbReference>
<dbReference type="GO" id="GO:0003682">
    <property type="term" value="F:chromatin binding"/>
    <property type="evidence" value="ECO:0007669"/>
    <property type="project" value="TreeGrafter"/>
</dbReference>
<accession>A0A822GGK6</accession>
<keyword evidence="2" id="KW-0808">Transferase</keyword>